<evidence type="ECO:0000259" key="3">
    <source>
        <dbReference type="PROSITE" id="PS50104"/>
    </source>
</evidence>
<organism evidence="4 5">
    <name type="scientific">Leptolyngbya cf. ectocarpi LEGE 11479</name>
    <dbReference type="NCBI Taxonomy" id="1828722"/>
    <lineage>
        <taxon>Bacteria</taxon>
        <taxon>Bacillati</taxon>
        <taxon>Cyanobacteriota</taxon>
        <taxon>Cyanophyceae</taxon>
        <taxon>Leptolyngbyales</taxon>
        <taxon>Leptolyngbyaceae</taxon>
        <taxon>Leptolyngbya group</taxon>
        <taxon>Leptolyngbya</taxon>
    </lineage>
</organism>
<evidence type="ECO:0000313" key="4">
    <source>
        <dbReference type="EMBL" id="MBE9070916.1"/>
    </source>
</evidence>
<feature type="region of interest" description="Disordered" evidence="1">
    <location>
        <begin position="149"/>
        <end position="191"/>
    </location>
</feature>
<evidence type="ECO:0000313" key="5">
    <source>
        <dbReference type="Proteomes" id="UP000615026"/>
    </source>
</evidence>
<dbReference type="PROSITE" id="PS50104">
    <property type="entry name" value="TIR"/>
    <property type="match status" value="1"/>
</dbReference>
<dbReference type="Gene3D" id="3.40.50.10140">
    <property type="entry name" value="Toll/interleukin-1 receptor homology (TIR) domain"/>
    <property type="match status" value="1"/>
</dbReference>
<dbReference type="PANTHER" id="PTHR14136:SF17">
    <property type="entry name" value="BTB_POZ DOMAIN-CONTAINING PROTEIN KCTD9"/>
    <property type="match status" value="1"/>
</dbReference>
<dbReference type="InterPro" id="IPR001646">
    <property type="entry name" value="5peptide_repeat"/>
</dbReference>
<comment type="caution">
    <text evidence="4">The sequence shown here is derived from an EMBL/GenBank/DDBJ whole genome shotgun (WGS) entry which is preliminary data.</text>
</comment>
<accession>A0A929A0T5</accession>
<evidence type="ECO:0000256" key="2">
    <source>
        <dbReference type="SAM" id="Phobius"/>
    </source>
</evidence>
<dbReference type="GO" id="GO:0007165">
    <property type="term" value="P:signal transduction"/>
    <property type="evidence" value="ECO:0007669"/>
    <property type="project" value="InterPro"/>
</dbReference>
<proteinExistence type="predicted"/>
<reference evidence="4" key="1">
    <citation type="submission" date="2020-10" db="EMBL/GenBank/DDBJ databases">
        <authorList>
            <person name="Castelo-Branco R."/>
            <person name="Eusebio N."/>
            <person name="Adriana R."/>
            <person name="Vieira A."/>
            <person name="Brugerolle De Fraissinette N."/>
            <person name="Rezende De Castro R."/>
            <person name="Schneider M.P."/>
            <person name="Vasconcelos V."/>
            <person name="Leao P.N."/>
        </authorList>
    </citation>
    <scope>NUCLEOTIDE SEQUENCE</scope>
    <source>
        <strain evidence="4">LEGE 11479</strain>
    </source>
</reference>
<keyword evidence="5" id="KW-1185">Reference proteome</keyword>
<dbReference type="SUPFAM" id="SSF52200">
    <property type="entry name" value="Toll/Interleukin receptor TIR domain"/>
    <property type="match status" value="1"/>
</dbReference>
<dbReference type="EMBL" id="JADEXP010000587">
    <property type="protein sequence ID" value="MBE9070916.1"/>
    <property type="molecule type" value="Genomic_DNA"/>
</dbReference>
<dbReference type="InterPro" id="IPR035897">
    <property type="entry name" value="Toll_tir_struct_dom_sf"/>
</dbReference>
<dbReference type="Pfam" id="PF00805">
    <property type="entry name" value="Pentapeptide"/>
    <property type="match status" value="1"/>
</dbReference>
<evidence type="ECO:0000256" key="1">
    <source>
        <dbReference type="SAM" id="MobiDB-lite"/>
    </source>
</evidence>
<dbReference type="AlphaFoldDB" id="A0A929A0T5"/>
<feature type="domain" description="TIR" evidence="3">
    <location>
        <begin position="1"/>
        <end position="143"/>
    </location>
</feature>
<keyword evidence="2" id="KW-0472">Membrane</keyword>
<gene>
    <name evidence="4" type="ORF">IQ260_30220</name>
</gene>
<sequence>MTRPSEDKALVIALYERLKQKGYQPWLDQKDLLPGQQWREEIPKAIKNSDIFVACLSHQSVAKQGYIQREFRMALNQCADKPPGTIYLIPLKLDQCKIPELRQDEYGINLTDYQWIDYFEKDGFERLEQAIQHQFYNLIANCSPSSLNESTTSQEKKGFESPIQSASTTTDKNTHDQVTNSSPSQQEELHPFENSSSQKYYDIAPLEFIEFFAESISDLIQLGVRIFTSKFLWLILLALFLLSLIVDLIEGQIREQRIKRYLSHQSDSSSSAKNEKEIQKLKIGCLKQKTFFPLSEYIFGNCHLLDNITFEKAELRHINLSHVVLSGINFRDADLRDASLDYANLSNTDLSNADLRDASLNYANLSDVQFENAHLSRTELVLANLYQANFRNADLDDADFQDADLRFTDFSNATLRSANFDGVNLSDASFFKTNISQATFLGADFSSSIFLHIDFRKSTAISPRMFDSSILCNVVFPNRPDFTKVSIDSNRDCALLPQILSSRHEISLEEAQKIVNEARQSVWE</sequence>
<dbReference type="PANTHER" id="PTHR14136">
    <property type="entry name" value="BTB_POZ DOMAIN-CONTAINING PROTEIN KCTD9"/>
    <property type="match status" value="1"/>
</dbReference>
<dbReference type="Pfam" id="PF13676">
    <property type="entry name" value="TIR_2"/>
    <property type="match status" value="1"/>
</dbReference>
<dbReference type="Pfam" id="PF13599">
    <property type="entry name" value="Pentapeptide_4"/>
    <property type="match status" value="1"/>
</dbReference>
<dbReference type="InterPro" id="IPR000157">
    <property type="entry name" value="TIR_dom"/>
</dbReference>
<dbReference type="RefSeq" id="WP_193996740.1">
    <property type="nucleotide sequence ID" value="NZ_JADEXP010000587.1"/>
</dbReference>
<dbReference type="Gene3D" id="2.160.20.80">
    <property type="entry name" value="E3 ubiquitin-protein ligase SopA"/>
    <property type="match status" value="1"/>
</dbReference>
<feature type="compositionally biased region" description="Polar residues" evidence="1">
    <location>
        <begin position="162"/>
        <end position="186"/>
    </location>
</feature>
<dbReference type="InterPro" id="IPR051082">
    <property type="entry name" value="Pentapeptide-BTB/POZ_domain"/>
</dbReference>
<feature type="transmembrane region" description="Helical" evidence="2">
    <location>
        <begin position="231"/>
        <end position="249"/>
    </location>
</feature>
<keyword evidence="2" id="KW-1133">Transmembrane helix</keyword>
<dbReference type="SUPFAM" id="SSF141571">
    <property type="entry name" value="Pentapeptide repeat-like"/>
    <property type="match status" value="1"/>
</dbReference>
<keyword evidence="2" id="KW-0812">Transmembrane</keyword>
<name>A0A929A0T5_LEPEC</name>
<dbReference type="Proteomes" id="UP000615026">
    <property type="component" value="Unassembled WGS sequence"/>
</dbReference>
<protein>
    <submittedName>
        <fullName evidence="4">Pentapeptide repeat-containing protein</fullName>
    </submittedName>
</protein>